<reference evidence="5 6" key="1">
    <citation type="submission" date="2023-04" db="EMBL/GenBank/DDBJ databases">
        <title>Complete genome sequence of Alisedimentitalea scapharcae.</title>
        <authorList>
            <person name="Rong J.-C."/>
            <person name="Yi M.-L."/>
            <person name="Zhao Q."/>
        </authorList>
    </citation>
    <scope>NUCLEOTIDE SEQUENCE [LARGE SCALE GENOMIC DNA]</scope>
    <source>
        <strain evidence="5 6">KCTC 42119</strain>
    </source>
</reference>
<keyword evidence="1" id="KW-0175">Coiled coil</keyword>
<protein>
    <submittedName>
        <fullName evidence="5">Phage tail tape measure protein</fullName>
    </submittedName>
</protein>
<feature type="transmembrane region" description="Helical" evidence="3">
    <location>
        <begin position="442"/>
        <end position="471"/>
    </location>
</feature>
<evidence type="ECO:0000256" key="2">
    <source>
        <dbReference type="SAM" id="MobiDB-lite"/>
    </source>
</evidence>
<evidence type="ECO:0000256" key="1">
    <source>
        <dbReference type="SAM" id="Coils"/>
    </source>
</evidence>
<dbReference type="Proteomes" id="UP001623232">
    <property type="component" value="Chromosome"/>
</dbReference>
<sequence length="1954" mass="202984">MNFAELSFGAETRELKDAEKDLDKLADAADRADDAADDLAKGVDKAGKATDRARPKFKAAGVDAKAMSLGMKQAAQAVVGMVTAYASIQTIGQGVTMARDFNSALAETSTLIKGTPQQMALLTTEARRMGVAYGSDAAVQVRGFYQAISAGAGTVKDAAQLLDASNRLAIGGVTDVVTATDALTTATNAYSAQGLTALQASDAMFAAMRAGKTTIGELSANLGTVVPIASSAGVSFDELTGGMAALTTQGQSTAMAATGIRQTIASVIAPTKQATDVAAALGIQFDVNALKAQGFSGFLENVITKTGGSEAALAQLFGSVEALNAVLAFSGGAGAAFNQILDDMSNKSGLTAAAFEKMSNSLDQRWSKATAAGRDALLLLGNAALTVVVPALEAVVTTGAFVADNIDLITVAAAGLVGTQIPMMIGSLGTMVTLMGTAASSAYAMGVAVTVALGPWGLLAGLVAAAGAALIKFGPQMDTAEVSMDEVRAAQDAANTQLAAFAATYAPMAGQAALEAANDYFQLAKAAREAAAAQLATMTGEAERVQQMVDNGHLRNLTVEEQAKMSAKLHGAQSRLTVSEQAYQNSLVARDQAANRVMQNTEVMTKKSKVLNSQIKVSVDGVKGLTGGLSKNKIELTDAAKAAQAYADSLQNNVVGGIGSVTDAWGDFVVSGFDDFESFKDGVLNSFKRMLSQMISLAARNRIMVGLGLGGTVSAGSVASGVLGGGSGGSGGGLLGGLLGNVGSGLLGGGSFLGGVGQGIGGVLSGGGIGSSFANLGGLATGSVGGAGAIGAALPAIGIVLGGIALLSKAFSRKYAGTALRGTLGSDGFDGTSFDFYKGGAFRSNKAVFKDVPGEVQTLLDTAMSGVTKGLTSAAVVLGLSSAALADFNDEQFTLWTNGKDAAQIQAELNTHVEAASEDMAMLVLGTTEFSRAGEGAMDTLTRLSGGLSAANDGLDLLGHRLFTAGLAGADRASQLVDQFGGVEAMTASVSTYWQAFYSEAERNETVLRRLRATFADMNVAMPQSREQFRALVGVQDLTTESGRALYAQLLQMSGAMDEVLPQVAQFTLEMTGILTTIGGEVGSMMDAARENARTTNSAANLWYRTATTLRDFLSDLVNSDLTSATRQQALAVNRNQFQTAFGLARGGNVDAARDIPGLAKALLTGELAGASSALEYRRIAAQVQGQVNFLAGLSELEGANKDVLTTLYEQQIDVLTNLGNFLQLEGLTNDQIGALDISIQALARDFDGTLAQFDTALGGLEGAIREAEQFSYDYLKERLNVTVDLLPTATISPWMQTLIAQSAEGITSHIDFVVRSQLPAPEKWLAINGASEHIKSLDFLVRNPLAADMRQLALATTSELRKNVRFFVTRDLDAETRLIALTGNSELSRTVNVALDRLGSNSDALRLALSGVGNYAVAVTGALDPSISEAVRRIVVTQSGGYATMIRSAFDLGGAARRILLAQQGVYAANISGVLASGQTPQIKRLLLDANTSAARAITIAAVFPQSVTSAERALLTETGTTTLRTIQAAVNPGRISPIGLRVLDQLAIGPGRVDRSIRAGIHHHSITPWEDRFLNQIGMGPGAVERSIRAGIHKQNITQWESLFLDQIGMGPGLTERSIRAGIHGQNITEWDRAFLDQISAGAGAIDRIIRGRVDIGALSVPQRAILDGITGATTGTITLASSIVLDPENTFRNWYNSASTNLLSNPMNNLRGALDALRGELAGQRLREEQKQALISDITGAAGAYQNQLASNQTWAQSLVGQTNALMQQTGTQILDASGNAAHMFIGPDGKINFNGASIAGGNTQAFAQSFYGVGGLNDLMARANANMGFSLGKVEALRQQVISLGGYPSFDGGGFTGYAPRSGGLDGKGGFMAMLHPQETVIDHANGGANPMVSELRELRRQNERIEKELAALRDEQRQLGLDNARNTRKSASILSEFKRSPGSLKVETT</sequence>
<evidence type="ECO:0000313" key="6">
    <source>
        <dbReference type="Proteomes" id="UP001623232"/>
    </source>
</evidence>
<gene>
    <name evidence="5" type="ORF">QEZ52_00250</name>
</gene>
<organism evidence="5 6">
    <name type="scientific">Aliisedimentitalea scapharcae</name>
    <dbReference type="NCBI Taxonomy" id="1524259"/>
    <lineage>
        <taxon>Bacteria</taxon>
        <taxon>Pseudomonadati</taxon>
        <taxon>Pseudomonadota</taxon>
        <taxon>Alphaproteobacteria</taxon>
        <taxon>Rhodobacterales</taxon>
        <taxon>Roseobacteraceae</taxon>
        <taxon>Aliisedimentitalea</taxon>
    </lineage>
</organism>
<keyword evidence="3" id="KW-0812">Transmembrane</keyword>
<proteinExistence type="predicted"/>
<name>A0ABZ2XSD9_9RHOB</name>
<feature type="domain" description="Phage tail tape measure protein" evidence="4">
    <location>
        <begin position="125"/>
        <end position="318"/>
    </location>
</feature>
<dbReference type="EMBL" id="CP123584">
    <property type="protein sequence ID" value="WZK89014.1"/>
    <property type="molecule type" value="Genomic_DNA"/>
</dbReference>
<dbReference type="Pfam" id="PF10145">
    <property type="entry name" value="PhageMin_Tail"/>
    <property type="match status" value="1"/>
</dbReference>
<keyword evidence="6" id="KW-1185">Reference proteome</keyword>
<feature type="transmembrane region" description="Helical" evidence="3">
    <location>
        <begin position="408"/>
        <end position="430"/>
    </location>
</feature>
<dbReference type="RefSeq" id="WP_406646844.1">
    <property type="nucleotide sequence ID" value="NZ_CP123584.1"/>
</dbReference>
<accession>A0ABZ2XSD9</accession>
<feature type="region of interest" description="Disordered" evidence="2">
    <location>
        <begin position="1935"/>
        <end position="1954"/>
    </location>
</feature>
<dbReference type="InterPro" id="IPR010090">
    <property type="entry name" value="Phage_tape_meas"/>
</dbReference>
<dbReference type="NCBIfam" id="TIGR01760">
    <property type="entry name" value="tape_meas_TP901"/>
    <property type="match status" value="1"/>
</dbReference>
<feature type="transmembrane region" description="Helical" evidence="3">
    <location>
        <begin position="377"/>
        <end position="402"/>
    </location>
</feature>
<evidence type="ECO:0000313" key="5">
    <source>
        <dbReference type="EMBL" id="WZK89014.1"/>
    </source>
</evidence>
<feature type="coiled-coil region" evidence="1">
    <location>
        <begin position="8"/>
        <end position="35"/>
    </location>
</feature>
<evidence type="ECO:0000256" key="3">
    <source>
        <dbReference type="SAM" id="Phobius"/>
    </source>
</evidence>
<evidence type="ECO:0000259" key="4">
    <source>
        <dbReference type="Pfam" id="PF10145"/>
    </source>
</evidence>
<keyword evidence="3" id="KW-0472">Membrane</keyword>
<keyword evidence="3" id="KW-1133">Transmembrane helix</keyword>
<feature type="coiled-coil region" evidence="1">
    <location>
        <begin position="1893"/>
        <end position="1927"/>
    </location>
</feature>